<name>A0A929FYN9_9PSEU</name>
<accession>A0A929FYN9</accession>
<dbReference type="Pfam" id="PF20789">
    <property type="entry name" value="4HBT_3C"/>
    <property type="match status" value="1"/>
</dbReference>
<evidence type="ECO:0000313" key="3">
    <source>
        <dbReference type="EMBL" id="MBE9373554.1"/>
    </source>
</evidence>
<dbReference type="InterPro" id="IPR029069">
    <property type="entry name" value="HotDog_dom_sf"/>
</dbReference>
<dbReference type="RefSeq" id="WP_193927011.1">
    <property type="nucleotide sequence ID" value="NZ_JADEYC010000007.1"/>
</dbReference>
<gene>
    <name evidence="3" type="ORF">IQ251_03730</name>
</gene>
<dbReference type="InterPro" id="IPR049450">
    <property type="entry name" value="ACOT8-like_C"/>
</dbReference>
<reference evidence="3" key="1">
    <citation type="submission" date="2020-10" db="EMBL/GenBank/DDBJ databases">
        <title>Diversity and distribution of actinomycetes associated with coral in the coast of Hainan.</title>
        <authorList>
            <person name="Li F."/>
        </authorList>
    </citation>
    <scope>NUCLEOTIDE SEQUENCE</scope>
    <source>
        <strain evidence="3">HNM0983</strain>
    </source>
</reference>
<evidence type="ECO:0000259" key="1">
    <source>
        <dbReference type="Pfam" id="PF13622"/>
    </source>
</evidence>
<comment type="caution">
    <text evidence="3">The sequence shown here is derived from an EMBL/GenBank/DDBJ whole genome shotgun (WGS) entry which is preliminary data.</text>
</comment>
<dbReference type="Pfam" id="PF13622">
    <property type="entry name" value="4HBT_3"/>
    <property type="match status" value="1"/>
</dbReference>
<feature type="domain" description="Acyl-CoA thioesterase-like N-terminal HotDog" evidence="1">
    <location>
        <begin position="28"/>
        <end position="112"/>
    </location>
</feature>
<dbReference type="Gene3D" id="2.40.160.210">
    <property type="entry name" value="Acyl-CoA thioesterase, double hotdog domain"/>
    <property type="match status" value="1"/>
</dbReference>
<dbReference type="AlphaFoldDB" id="A0A929FYN9"/>
<dbReference type="EMBL" id="JADEYC010000007">
    <property type="protein sequence ID" value="MBE9373554.1"/>
    <property type="molecule type" value="Genomic_DNA"/>
</dbReference>
<dbReference type="SUPFAM" id="SSF54637">
    <property type="entry name" value="Thioesterase/thiol ester dehydrase-isomerase"/>
    <property type="match status" value="1"/>
</dbReference>
<organism evidence="3 4">
    <name type="scientific">Saccharopolyspora montiporae</name>
    <dbReference type="NCBI Taxonomy" id="2781240"/>
    <lineage>
        <taxon>Bacteria</taxon>
        <taxon>Bacillati</taxon>
        <taxon>Actinomycetota</taxon>
        <taxon>Actinomycetes</taxon>
        <taxon>Pseudonocardiales</taxon>
        <taxon>Pseudonocardiaceae</taxon>
        <taxon>Saccharopolyspora</taxon>
    </lineage>
</organism>
<dbReference type="InterPro" id="IPR049449">
    <property type="entry name" value="TesB_ACOT8-like_N"/>
</dbReference>
<feature type="domain" description="Acyl-CoA thioesterase-like C-terminal" evidence="2">
    <location>
        <begin position="132"/>
        <end position="260"/>
    </location>
</feature>
<evidence type="ECO:0000259" key="2">
    <source>
        <dbReference type="Pfam" id="PF20789"/>
    </source>
</evidence>
<dbReference type="InterPro" id="IPR042171">
    <property type="entry name" value="Acyl-CoA_hotdog"/>
</dbReference>
<protein>
    <submittedName>
        <fullName evidence="3">Thioesterase family protein</fullName>
    </submittedName>
</protein>
<keyword evidence="4" id="KW-1185">Reference proteome</keyword>
<evidence type="ECO:0000313" key="4">
    <source>
        <dbReference type="Proteomes" id="UP000598360"/>
    </source>
</evidence>
<sequence length="267" mass="28412">MTDTTDPAAGYFERLGAHSFTPTADTSGAWHSDEQHFSPLGGLIVHEIEQVRAAEGRPDLLLSRISFDILGKIDLNDFDVHVETLRPGRTIELVEATAVIAGRAVVRARAWFLAAQDTGTVAGGAPDPLPAPESVQPWPLSDLWPGGFIASVDARAVGTPQPGRTTAWISTPLDLVAGESASPLASYVALVDTANGIAVRQDPTEWMFPNVDLTIHLHRQPEGRWTGLDTNVVFGSDGTGLTSTVLHDTGGPVGRAEQILSVRSLTQ</sequence>
<dbReference type="Proteomes" id="UP000598360">
    <property type="component" value="Unassembled WGS sequence"/>
</dbReference>
<proteinExistence type="predicted"/>